<name>A0A432JH27_9GAMM</name>
<comment type="caution">
    <text evidence="1">The sequence shown here is derived from an EMBL/GenBank/DDBJ whole genome shotgun (WGS) entry which is preliminary data.</text>
</comment>
<dbReference type="AlphaFoldDB" id="A0A432JH27"/>
<sequence>MPRHEDRNLGAGRLRRHHQGALLDGFATPHERFQWAARQTWLWVRRWPRRRWNAWMPRPWKASTRRRCRPATSAQGLLRSVALLALEPRHRGRPACGTRQVRWPRSGCSSMYRA</sequence>
<gene>
    <name evidence="1" type="ORF">DSL92_07130</name>
</gene>
<dbReference type="EMBL" id="RXHI01000022">
    <property type="protein sequence ID" value="RUA22173.1"/>
    <property type="molecule type" value="Genomic_DNA"/>
</dbReference>
<proteinExistence type="predicted"/>
<organism evidence="1">
    <name type="scientific">Billgrantia gudaonensis</name>
    <dbReference type="NCBI Taxonomy" id="376427"/>
    <lineage>
        <taxon>Bacteria</taxon>
        <taxon>Pseudomonadati</taxon>
        <taxon>Pseudomonadota</taxon>
        <taxon>Gammaproteobacteria</taxon>
        <taxon>Oceanospirillales</taxon>
        <taxon>Halomonadaceae</taxon>
        <taxon>Billgrantia</taxon>
    </lineage>
</organism>
<evidence type="ECO:0000313" key="1">
    <source>
        <dbReference type="EMBL" id="RUA22173.1"/>
    </source>
</evidence>
<reference evidence="1" key="1">
    <citation type="submission" date="2018-12" db="EMBL/GenBank/DDBJ databases">
        <authorList>
            <person name="Jadhav K."/>
            <person name="Kushwaha B."/>
            <person name="Jadhav I."/>
        </authorList>
    </citation>
    <scope>NUCLEOTIDE SEQUENCE [LARGE SCALE GENOMIC DNA]</scope>
    <source>
        <strain evidence="1">SBS 10</strain>
    </source>
</reference>
<protein>
    <submittedName>
        <fullName evidence="1">Uncharacterized protein</fullName>
    </submittedName>
</protein>
<accession>A0A432JH27</accession>